<keyword evidence="2" id="KW-1185">Reference proteome</keyword>
<dbReference type="EMBL" id="AVOT02033504">
    <property type="protein sequence ID" value="MBW0527408.1"/>
    <property type="molecule type" value="Genomic_DNA"/>
</dbReference>
<reference evidence="1" key="1">
    <citation type="submission" date="2021-03" db="EMBL/GenBank/DDBJ databases">
        <title>Draft genome sequence of rust myrtle Austropuccinia psidii MF-1, a brazilian biotype.</title>
        <authorList>
            <person name="Quecine M.C."/>
            <person name="Pachon D.M.R."/>
            <person name="Bonatelli M.L."/>
            <person name="Correr F.H."/>
            <person name="Franceschini L.M."/>
            <person name="Leite T.F."/>
            <person name="Margarido G.R.A."/>
            <person name="Almeida C.A."/>
            <person name="Ferrarezi J.A."/>
            <person name="Labate C.A."/>
        </authorList>
    </citation>
    <scope>NUCLEOTIDE SEQUENCE</scope>
    <source>
        <strain evidence="1">MF-1</strain>
    </source>
</reference>
<dbReference type="Proteomes" id="UP000765509">
    <property type="component" value="Unassembled WGS sequence"/>
</dbReference>
<protein>
    <submittedName>
        <fullName evidence="1">Uncharacterized protein</fullName>
    </submittedName>
</protein>
<gene>
    <name evidence="1" type="ORF">O181_067123</name>
</gene>
<organism evidence="1 2">
    <name type="scientific">Austropuccinia psidii MF-1</name>
    <dbReference type="NCBI Taxonomy" id="1389203"/>
    <lineage>
        <taxon>Eukaryota</taxon>
        <taxon>Fungi</taxon>
        <taxon>Dikarya</taxon>
        <taxon>Basidiomycota</taxon>
        <taxon>Pucciniomycotina</taxon>
        <taxon>Pucciniomycetes</taxon>
        <taxon>Pucciniales</taxon>
        <taxon>Sphaerophragmiaceae</taxon>
        <taxon>Austropuccinia</taxon>
    </lineage>
</organism>
<evidence type="ECO:0000313" key="2">
    <source>
        <dbReference type="Proteomes" id="UP000765509"/>
    </source>
</evidence>
<evidence type="ECO:0000313" key="1">
    <source>
        <dbReference type="EMBL" id="MBW0527408.1"/>
    </source>
</evidence>
<name>A0A9Q3I483_9BASI</name>
<comment type="caution">
    <text evidence="1">The sequence shown here is derived from an EMBL/GenBank/DDBJ whole genome shotgun (WGS) entry which is preliminary data.</text>
</comment>
<dbReference type="AlphaFoldDB" id="A0A9Q3I483"/>
<dbReference type="OrthoDB" id="3239894at2759"/>
<proteinExistence type="predicted"/>
<accession>A0A9Q3I483</accession>
<sequence>MHNWNKGVLQHHLQFWWAFDSALFKEVLIENESSEVESDTMEIDDYESSNEEIGEGTNGLLSNNMENQIRTKICEVIVPKGVTHITSQFGEASNGKLKASEWRVLFSVYIPLVFLYSFLENEPHKILLLVNTGALLQCTEIVGAKIITKDDAALFSQKYEVYQSTANEIYPRIKVMPNHHYSMHIAEQLMCWGPLMGVSEFCCERLIGTLTKFKTNFINGM</sequence>